<evidence type="ECO:0000313" key="2">
    <source>
        <dbReference type="EMBL" id="EOY10311.1"/>
    </source>
</evidence>
<dbReference type="AlphaFoldDB" id="A0A061EZT6"/>
<evidence type="ECO:0000256" key="1">
    <source>
        <dbReference type="ARBA" id="ARBA00006765"/>
    </source>
</evidence>
<comment type="similarity">
    <text evidence="1">Belongs to the caleosin family.</text>
</comment>
<dbReference type="InterPro" id="IPR007736">
    <property type="entry name" value="Caleosin-related"/>
</dbReference>
<name>A0A061EZT6_THECC</name>
<keyword evidence="3" id="KW-1185">Reference proteome</keyword>
<proteinExistence type="inferred from homology"/>
<dbReference type="Pfam" id="PF05042">
    <property type="entry name" value="Caleosin"/>
    <property type="match status" value="1"/>
</dbReference>
<dbReference type="Pfam" id="PF14223">
    <property type="entry name" value="Retrotran_gag_2"/>
    <property type="match status" value="1"/>
</dbReference>
<dbReference type="Gramene" id="EOY10311">
    <property type="protein sequence ID" value="EOY10311"/>
    <property type="gene ID" value="TCM_025683"/>
</dbReference>
<reference evidence="2 3" key="1">
    <citation type="journal article" date="2013" name="Genome Biol.">
        <title>The genome sequence of the most widely cultivated cacao type and its use to identify candidate genes regulating pod color.</title>
        <authorList>
            <person name="Motamayor J.C."/>
            <person name="Mockaitis K."/>
            <person name="Schmutz J."/>
            <person name="Haiminen N."/>
            <person name="Iii D.L."/>
            <person name="Cornejo O."/>
            <person name="Findley S.D."/>
            <person name="Zheng P."/>
            <person name="Utro F."/>
            <person name="Royaert S."/>
            <person name="Saski C."/>
            <person name="Jenkins J."/>
            <person name="Podicheti R."/>
            <person name="Zhao M."/>
            <person name="Scheffler B.E."/>
            <person name="Stack J.C."/>
            <person name="Feltus F.A."/>
            <person name="Mustiga G.M."/>
            <person name="Amores F."/>
            <person name="Phillips W."/>
            <person name="Marelli J.P."/>
            <person name="May G.D."/>
            <person name="Shapiro H."/>
            <person name="Ma J."/>
            <person name="Bustamante C.D."/>
            <person name="Schnell R.J."/>
            <person name="Main D."/>
            <person name="Gilbert D."/>
            <person name="Parida L."/>
            <person name="Kuhn D.N."/>
        </authorList>
    </citation>
    <scope>NUCLEOTIDE SEQUENCE [LARGE SCALE GENOMIC DNA]</scope>
    <source>
        <strain evidence="3">cv. Matina 1-6</strain>
    </source>
</reference>
<dbReference type="PANTHER" id="PTHR35317:SF31">
    <property type="entry name" value="DUF4219 DOMAIN-CONTAINING PROTEIN"/>
    <property type="match status" value="1"/>
</dbReference>
<dbReference type="EMBL" id="CM001883">
    <property type="protein sequence ID" value="EOY10311.1"/>
    <property type="molecule type" value="Genomic_DNA"/>
</dbReference>
<evidence type="ECO:0000313" key="3">
    <source>
        <dbReference type="Proteomes" id="UP000026915"/>
    </source>
</evidence>
<dbReference type="InParanoid" id="A0A061EZT6"/>
<sequence length="331" mass="37996">MAFANFNAAASPVLTGENYPIWVAKMNAYLHAFNLWEIVDVGGNRLEMRQSNPTIAHLKQHSEEIAKKYKALYCIHFAIFNLIFTHIIDCGFAKEAWDKLKVEFHGSDRTCQIQVLNLLREFEVLKMNNEESVKDYLEKVLKVVNQLSLLGENLLERRIVNKFLISLPKKFETKKSTLEDSKDMSTMTMTKLVNALPAQEQKRAFRQKDHVKNALLACASEKKNGDKRREAKGSIPSMSCNQLSHMKKVCKNKTDQGEEKAVVVEEHEVNEEVLFMAKMPERSISSRAWEDMSALQQHVASFDQDNDGIIYPWETYKDKHGSDSRTYDSEG</sequence>
<dbReference type="PANTHER" id="PTHR35317">
    <property type="entry name" value="OS04G0629600 PROTEIN"/>
    <property type="match status" value="1"/>
</dbReference>
<dbReference type="eggNOG" id="KOG0017">
    <property type="taxonomic scope" value="Eukaryota"/>
</dbReference>
<gene>
    <name evidence="2" type="ORF">TCM_025683</name>
</gene>
<evidence type="ECO:0008006" key="4">
    <source>
        <dbReference type="Google" id="ProtNLM"/>
    </source>
</evidence>
<dbReference type="HOGENOM" id="CLU_021137_0_0_1"/>
<accession>A0A061EZT6</accession>
<protein>
    <recommendedName>
        <fullName evidence="4">DUF4219 domain-containing protein</fullName>
    </recommendedName>
</protein>
<organism evidence="2 3">
    <name type="scientific">Theobroma cacao</name>
    <name type="common">Cacao</name>
    <name type="synonym">Cocoa</name>
    <dbReference type="NCBI Taxonomy" id="3641"/>
    <lineage>
        <taxon>Eukaryota</taxon>
        <taxon>Viridiplantae</taxon>
        <taxon>Streptophyta</taxon>
        <taxon>Embryophyta</taxon>
        <taxon>Tracheophyta</taxon>
        <taxon>Spermatophyta</taxon>
        <taxon>Magnoliopsida</taxon>
        <taxon>eudicotyledons</taxon>
        <taxon>Gunneridae</taxon>
        <taxon>Pentapetalae</taxon>
        <taxon>rosids</taxon>
        <taxon>malvids</taxon>
        <taxon>Malvales</taxon>
        <taxon>Malvaceae</taxon>
        <taxon>Byttnerioideae</taxon>
        <taxon>Theobroma</taxon>
    </lineage>
</organism>
<dbReference type="Proteomes" id="UP000026915">
    <property type="component" value="Chromosome 5"/>
</dbReference>